<dbReference type="GO" id="GO:0016491">
    <property type="term" value="F:oxidoreductase activity"/>
    <property type="evidence" value="ECO:0007669"/>
    <property type="project" value="InterPro"/>
</dbReference>
<dbReference type="AlphaFoldDB" id="A0AAU7RU91"/>
<dbReference type="Gene3D" id="3.40.228.10">
    <property type="entry name" value="Dimethylsulfoxide Reductase, domain 2"/>
    <property type="match status" value="1"/>
</dbReference>
<dbReference type="GO" id="GO:0046872">
    <property type="term" value="F:metal ion binding"/>
    <property type="evidence" value="ECO:0007669"/>
    <property type="project" value="UniProtKB-KW"/>
</dbReference>
<gene>
    <name evidence="6" type="ORF">ABM479_04230</name>
</gene>
<dbReference type="EMBL" id="CP157960">
    <property type="protein sequence ID" value="XBT93688.1"/>
    <property type="molecule type" value="Genomic_DNA"/>
</dbReference>
<dbReference type="GO" id="GO:0043546">
    <property type="term" value="F:molybdopterin cofactor binding"/>
    <property type="evidence" value="ECO:0007669"/>
    <property type="project" value="InterPro"/>
</dbReference>
<evidence type="ECO:0000256" key="2">
    <source>
        <dbReference type="ARBA" id="ARBA00022723"/>
    </source>
</evidence>
<evidence type="ECO:0000256" key="4">
    <source>
        <dbReference type="ARBA" id="ARBA00023014"/>
    </source>
</evidence>
<dbReference type="GO" id="GO:0051536">
    <property type="term" value="F:iron-sulfur cluster binding"/>
    <property type="evidence" value="ECO:0007669"/>
    <property type="project" value="UniProtKB-KW"/>
</dbReference>
<dbReference type="PANTHER" id="PTHR43742:SF6">
    <property type="entry name" value="OXIDOREDUCTASE YYAE-RELATED"/>
    <property type="match status" value="1"/>
</dbReference>
<protein>
    <submittedName>
        <fullName evidence="6">Molybdopterin oxidoreductase family protein</fullName>
    </submittedName>
</protein>
<dbReference type="InterPro" id="IPR006656">
    <property type="entry name" value="Mopterin_OxRdtase"/>
</dbReference>
<dbReference type="RefSeq" id="WP_349957868.1">
    <property type="nucleotide sequence ID" value="NZ_CP157960.1"/>
</dbReference>
<keyword evidence="4" id="KW-0411">Iron-sulfur</keyword>
<dbReference type="InterPro" id="IPR009010">
    <property type="entry name" value="Asp_de-COase-like_dom_sf"/>
</dbReference>
<dbReference type="PROSITE" id="PS51669">
    <property type="entry name" value="4FE4S_MOW_BIS_MGD"/>
    <property type="match status" value="1"/>
</dbReference>
<sequence>MNIATPIQAKSRVGHTACPHDCPSTCALEVDLTEDGKIGRVRGANDHSYTSGVICAKVARYAERLYHPDRLMKPLRRAGAKGEGRWQELSWDAALDEIAEAFVKAEARDGSEAIWPYFYAGTMGWVQRDSIERLRHAKRYSGFFSSICTNPAWTGFTMATGVLRGPDPREMGRTDCVVIWGTNAVATQVNVMTHAVKSRKERGAKIVVVDIYDNPTMKQADMALIVKPGTDAALACAVMHIAFRDGYADRAYMAKYADDPAGLEEHLKSKTPAWAADITGLSVDEIEAFAKLVGTTRKTYFRLGYGFTRQRNGAIAMHAAASIATVLGSWQYEGGGAFHSNSDIFRMDASELTGRAMKDMDIRMIDQSQIGRALTGDAVALRHRGPVTAMLIQNTNPVNIAPEQRLVKRGFARSDLFVAVHEQFMTDTAEMADIVIPATMFVEHDDIYRAGGQNHILLGPKLVEPPPMVRSNLFVIEELAKRLGIADRPGFGFSAREMIDRVLSRSGLPDYDYFLEHKWFDRQPDFEEAHFVNGFAHPDGKFRFRPDWVNQPAPNRPPAAVGLLGPYVELPEFPDQVDVIEVADPEHPFRLATSPSRNFLNSSFAETKTSRQKEGRPEVMINPADAEALDMAHGELVRVGNGRGDIRIHARVTTEVKPGVLIAEGLWPNKAHVDGEGINVLTGADPVAPYGGAAVHDNKVWLRKDVA</sequence>
<keyword evidence="2" id="KW-0479">Metal-binding</keyword>
<dbReference type="CDD" id="cd02786">
    <property type="entry name" value="MopB_CT_3"/>
    <property type="match status" value="1"/>
</dbReference>
<dbReference type="InterPro" id="IPR037920">
    <property type="entry name" value="YoaE_C"/>
</dbReference>
<keyword evidence="3" id="KW-0408">Iron</keyword>
<reference evidence="6" key="1">
    <citation type="submission" date="2024-06" db="EMBL/GenBank/DDBJ databases">
        <authorList>
            <person name="Li T."/>
            <person name="Gao R."/>
        </authorList>
    </citation>
    <scope>NUCLEOTIDE SEQUENCE</scope>
    <source>
        <strain evidence="6">ZPR3</strain>
    </source>
</reference>
<evidence type="ECO:0000256" key="3">
    <source>
        <dbReference type="ARBA" id="ARBA00023004"/>
    </source>
</evidence>
<dbReference type="Gene3D" id="2.20.25.90">
    <property type="entry name" value="ADC-like domains"/>
    <property type="match status" value="1"/>
</dbReference>
<dbReference type="Gene3D" id="3.40.50.740">
    <property type="match status" value="1"/>
</dbReference>
<evidence type="ECO:0000313" key="6">
    <source>
        <dbReference type="EMBL" id="XBT93688.1"/>
    </source>
</evidence>
<dbReference type="PANTHER" id="PTHR43742">
    <property type="entry name" value="TRIMETHYLAMINE-N-OXIDE REDUCTASE"/>
    <property type="match status" value="1"/>
</dbReference>
<evidence type="ECO:0000259" key="5">
    <source>
        <dbReference type="PROSITE" id="PS51669"/>
    </source>
</evidence>
<dbReference type="InterPro" id="IPR050612">
    <property type="entry name" value="Prok_Mopterin_Oxidored"/>
</dbReference>
<dbReference type="SUPFAM" id="SSF53706">
    <property type="entry name" value="Formate dehydrogenase/DMSO reductase, domains 1-3"/>
    <property type="match status" value="1"/>
</dbReference>
<dbReference type="Pfam" id="PF04879">
    <property type="entry name" value="Molybdop_Fe4S4"/>
    <property type="match status" value="1"/>
</dbReference>
<dbReference type="Gene3D" id="3.30.2070.10">
    <property type="entry name" value="Formate dehydrogenase/DMSO reductase"/>
    <property type="match status" value="1"/>
</dbReference>
<dbReference type="InterPro" id="IPR006657">
    <property type="entry name" value="MoPterin_dinucl-bd_dom"/>
</dbReference>
<accession>A0AAU7RU91</accession>
<dbReference type="SMART" id="SM00926">
    <property type="entry name" value="Molybdop_Fe4S4"/>
    <property type="match status" value="1"/>
</dbReference>
<dbReference type="Pfam" id="PF00384">
    <property type="entry name" value="Molybdopterin"/>
    <property type="match status" value="1"/>
</dbReference>
<dbReference type="CDD" id="cd02766">
    <property type="entry name" value="MopB_3"/>
    <property type="match status" value="1"/>
</dbReference>
<dbReference type="Pfam" id="PF01568">
    <property type="entry name" value="Molydop_binding"/>
    <property type="match status" value="1"/>
</dbReference>
<comment type="similarity">
    <text evidence="1">Belongs to the prokaryotic molybdopterin-containing oxidoreductase family.</text>
</comment>
<name>A0AAU7RU91_9HYPH</name>
<feature type="domain" description="4Fe-4S Mo/W bis-MGD-type" evidence="5">
    <location>
        <begin position="11"/>
        <end position="69"/>
    </location>
</feature>
<evidence type="ECO:0000256" key="1">
    <source>
        <dbReference type="ARBA" id="ARBA00010312"/>
    </source>
</evidence>
<organism evidence="6">
    <name type="scientific">Rhizobium sp. ZPR3</name>
    <dbReference type="NCBI Taxonomy" id="3158967"/>
    <lineage>
        <taxon>Bacteria</taxon>
        <taxon>Pseudomonadati</taxon>
        <taxon>Pseudomonadota</taxon>
        <taxon>Alphaproteobacteria</taxon>
        <taxon>Hyphomicrobiales</taxon>
        <taxon>Rhizobiaceae</taxon>
        <taxon>Rhizobium/Agrobacterium group</taxon>
        <taxon>Rhizobium</taxon>
    </lineage>
</organism>
<dbReference type="Gene3D" id="2.40.40.20">
    <property type="match status" value="1"/>
</dbReference>
<dbReference type="InterPro" id="IPR006963">
    <property type="entry name" value="Mopterin_OxRdtase_4Fe-4S_dom"/>
</dbReference>
<dbReference type="SUPFAM" id="SSF50692">
    <property type="entry name" value="ADC-like"/>
    <property type="match status" value="1"/>
</dbReference>
<proteinExistence type="inferred from homology"/>